<keyword evidence="1" id="KW-0472">Membrane</keyword>
<dbReference type="EMBL" id="BMGM01000002">
    <property type="protein sequence ID" value="GGE29030.1"/>
    <property type="molecule type" value="Genomic_DNA"/>
</dbReference>
<keyword evidence="1" id="KW-1133">Transmembrane helix</keyword>
<feature type="transmembrane region" description="Helical" evidence="1">
    <location>
        <begin position="126"/>
        <end position="145"/>
    </location>
</feature>
<evidence type="ECO:0000256" key="1">
    <source>
        <dbReference type="SAM" id="Phobius"/>
    </source>
</evidence>
<protein>
    <recommendedName>
        <fullName evidence="4">DUF998 domain-containing protein</fullName>
    </recommendedName>
</protein>
<feature type="transmembrane region" description="Helical" evidence="1">
    <location>
        <begin position="157"/>
        <end position="176"/>
    </location>
</feature>
<accession>A0ABQ1SCY1</accession>
<dbReference type="Proteomes" id="UP000599179">
    <property type="component" value="Unassembled WGS sequence"/>
</dbReference>
<sequence length="178" mass="21267">MKKVDSFSMKNDWEIFEKLTSVFQFLFGIVILYATYWRVFYDFDSGLNEYVFSKGKVDYYEFITNEYFSLILGIIGIVGGINWFFYKTNGWLLTLLFWFSLGFSTSVIFYDFMNYSSYNMTSNPEFWIYSITIFITILLLVFLTAKFFWKKYKPTKLSLIIFGTIILIVMIDRIVLNK</sequence>
<evidence type="ECO:0000313" key="3">
    <source>
        <dbReference type="Proteomes" id="UP000599179"/>
    </source>
</evidence>
<feature type="transmembrane region" description="Helical" evidence="1">
    <location>
        <begin position="67"/>
        <end position="85"/>
    </location>
</feature>
<feature type="transmembrane region" description="Helical" evidence="1">
    <location>
        <begin position="21"/>
        <end position="40"/>
    </location>
</feature>
<organism evidence="2 3">
    <name type="scientific">Psychroflexus planctonicus</name>
    <dbReference type="NCBI Taxonomy" id="1526575"/>
    <lineage>
        <taxon>Bacteria</taxon>
        <taxon>Pseudomonadati</taxon>
        <taxon>Bacteroidota</taxon>
        <taxon>Flavobacteriia</taxon>
        <taxon>Flavobacteriales</taxon>
        <taxon>Flavobacteriaceae</taxon>
        <taxon>Psychroflexus</taxon>
    </lineage>
</organism>
<gene>
    <name evidence="2" type="ORF">GCM10010832_07050</name>
</gene>
<proteinExistence type="predicted"/>
<feature type="transmembrane region" description="Helical" evidence="1">
    <location>
        <begin position="92"/>
        <end position="110"/>
    </location>
</feature>
<evidence type="ECO:0000313" key="2">
    <source>
        <dbReference type="EMBL" id="GGE29030.1"/>
    </source>
</evidence>
<name>A0ABQ1SCY1_9FLAO</name>
<keyword evidence="3" id="KW-1185">Reference proteome</keyword>
<evidence type="ECO:0008006" key="4">
    <source>
        <dbReference type="Google" id="ProtNLM"/>
    </source>
</evidence>
<dbReference type="RefSeq" id="WP_188457708.1">
    <property type="nucleotide sequence ID" value="NZ_BMGM01000002.1"/>
</dbReference>
<keyword evidence="1" id="KW-0812">Transmembrane</keyword>
<reference evidence="3" key="1">
    <citation type="journal article" date="2019" name="Int. J. Syst. Evol. Microbiol.">
        <title>The Global Catalogue of Microorganisms (GCM) 10K type strain sequencing project: providing services to taxonomists for standard genome sequencing and annotation.</title>
        <authorList>
            <consortium name="The Broad Institute Genomics Platform"/>
            <consortium name="The Broad Institute Genome Sequencing Center for Infectious Disease"/>
            <person name="Wu L."/>
            <person name="Ma J."/>
        </authorList>
    </citation>
    <scope>NUCLEOTIDE SEQUENCE [LARGE SCALE GENOMIC DNA]</scope>
    <source>
        <strain evidence="3">CGMCC 1.12931</strain>
    </source>
</reference>
<comment type="caution">
    <text evidence="2">The sequence shown here is derived from an EMBL/GenBank/DDBJ whole genome shotgun (WGS) entry which is preliminary data.</text>
</comment>